<dbReference type="CDD" id="cd02696">
    <property type="entry name" value="MurNAc-LAA"/>
    <property type="match status" value="1"/>
</dbReference>
<dbReference type="PANTHER" id="PTHR30404">
    <property type="entry name" value="N-ACETYLMURAMOYL-L-ALANINE AMIDASE"/>
    <property type="match status" value="1"/>
</dbReference>
<proteinExistence type="predicted"/>
<accession>I0BUA1</accession>
<dbReference type="GO" id="GO:0030288">
    <property type="term" value="C:outer membrane-bounded periplasmic space"/>
    <property type="evidence" value="ECO:0007669"/>
    <property type="project" value="TreeGrafter"/>
</dbReference>
<dbReference type="PANTHER" id="PTHR30404:SF0">
    <property type="entry name" value="N-ACETYLMURAMOYL-L-ALANINE AMIDASE AMIC"/>
    <property type="match status" value="1"/>
</dbReference>
<dbReference type="InterPro" id="IPR050695">
    <property type="entry name" value="N-acetylmuramoyl_amidase_3"/>
</dbReference>
<dbReference type="EMBL" id="CP003422">
    <property type="protein sequence ID" value="AFH65948.1"/>
    <property type="molecule type" value="Genomic_DNA"/>
</dbReference>
<evidence type="ECO:0000313" key="3">
    <source>
        <dbReference type="EMBL" id="AFH65948.1"/>
    </source>
</evidence>
<dbReference type="InterPro" id="IPR002508">
    <property type="entry name" value="MurNAc-LAA_cat"/>
</dbReference>
<name>I0BUA1_9BACL</name>
<dbReference type="GO" id="GO:0008745">
    <property type="term" value="F:N-acetylmuramoyl-L-alanine amidase activity"/>
    <property type="evidence" value="ECO:0007669"/>
    <property type="project" value="InterPro"/>
</dbReference>
<dbReference type="NCBIfam" id="TIGR02883">
    <property type="entry name" value="spore_cwlD"/>
    <property type="match status" value="1"/>
</dbReference>
<dbReference type="InterPro" id="IPR014234">
    <property type="entry name" value="Spore_CwlD"/>
</dbReference>
<organism evidence="3 4">
    <name type="scientific">Paenibacillus mucilaginosus K02</name>
    <dbReference type="NCBI Taxonomy" id="997761"/>
    <lineage>
        <taxon>Bacteria</taxon>
        <taxon>Bacillati</taxon>
        <taxon>Bacillota</taxon>
        <taxon>Bacilli</taxon>
        <taxon>Bacillales</taxon>
        <taxon>Paenibacillaceae</taxon>
        <taxon>Paenibacillus</taxon>
    </lineage>
</organism>
<dbReference type="GO" id="GO:0009253">
    <property type="term" value="P:peptidoglycan catabolic process"/>
    <property type="evidence" value="ECO:0007669"/>
    <property type="project" value="InterPro"/>
</dbReference>
<dbReference type="AlphaFoldDB" id="I0BUA1"/>
<evidence type="ECO:0000313" key="4">
    <source>
        <dbReference type="Proteomes" id="UP000007392"/>
    </source>
</evidence>
<gene>
    <name evidence="3" type="ORF">B2K_35485</name>
</gene>
<dbReference type="KEGG" id="pmw:B2K_35485"/>
<feature type="domain" description="MurNAc-LAA" evidence="2">
    <location>
        <begin position="135"/>
        <end position="249"/>
    </location>
</feature>
<dbReference type="SUPFAM" id="SSF53187">
    <property type="entry name" value="Zn-dependent exopeptidases"/>
    <property type="match status" value="1"/>
</dbReference>
<dbReference type="Gene3D" id="3.40.630.40">
    <property type="entry name" value="Zn-dependent exopeptidases"/>
    <property type="match status" value="1"/>
</dbReference>
<evidence type="ECO:0000256" key="1">
    <source>
        <dbReference type="ARBA" id="ARBA00022801"/>
    </source>
</evidence>
<dbReference type="Proteomes" id="UP000007392">
    <property type="component" value="Chromosome"/>
</dbReference>
<evidence type="ECO:0000259" key="2">
    <source>
        <dbReference type="SMART" id="SM00646"/>
    </source>
</evidence>
<dbReference type="HOGENOM" id="CLU_014322_7_0_9"/>
<dbReference type="Pfam" id="PF01520">
    <property type="entry name" value="Amidase_3"/>
    <property type="match status" value="1"/>
</dbReference>
<sequence>MRGGFFMFRRKKRVIVWLTMHGGLKIAMSGLLVALMLFLFTYELPSTKTWTYWTMPLSGKVIALDAGHGGPDGGASSKDGLVEKDVNLAITKYLRDYLQQAGALVVMTREDDRDLADPSTKGYSRRKTEDLHKRAEFVVKQKSDLLISIHMNSIPSARWSGAQTFYHPEGAGKENARLASLIQDEIIKNMENTDRAAKPADKDIFLLKAMQIPSALVEVGFLSNPGEAALLRSTSYQKKIAASIYQGILRYYSGEKVGSG</sequence>
<protein>
    <submittedName>
        <fullName evidence="3">N-acetylmuramoyl-L-alanine amidase</fullName>
    </submittedName>
</protein>
<reference evidence="3 4" key="1">
    <citation type="submission" date="2013-06" db="EMBL/GenBank/DDBJ databases">
        <title>Complete genome sequence of Paenibacillus mucilaginosus K02.</title>
        <authorList>
            <person name="Xiao B."/>
            <person name="Sun L."/>
            <person name="Xiao L."/>
            <person name="Lian B."/>
        </authorList>
    </citation>
    <scope>NUCLEOTIDE SEQUENCE [LARGE SCALE GENOMIC DNA]</scope>
    <source>
        <strain evidence="3 4">K02</strain>
    </source>
</reference>
<dbReference type="SMART" id="SM00646">
    <property type="entry name" value="Ami_3"/>
    <property type="match status" value="1"/>
</dbReference>
<dbReference type="PATRIC" id="fig|997761.3.peg.7155"/>
<keyword evidence="1" id="KW-0378">Hydrolase</keyword>